<dbReference type="AlphaFoldDB" id="A0AAD1Y6C3"/>
<accession>A0AAD1Y6C3</accession>
<dbReference type="EMBL" id="CAMPGE010027926">
    <property type="protein sequence ID" value="CAI2385503.1"/>
    <property type="molecule type" value="Genomic_DNA"/>
</dbReference>
<proteinExistence type="predicted"/>
<feature type="region of interest" description="Disordered" evidence="1">
    <location>
        <begin position="390"/>
        <end position="418"/>
    </location>
</feature>
<comment type="caution">
    <text evidence="2">The sequence shown here is derived from an EMBL/GenBank/DDBJ whole genome shotgun (WGS) entry which is preliminary data.</text>
</comment>
<feature type="compositionally biased region" description="Basic residues" evidence="1">
    <location>
        <begin position="584"/>
        <end position="596"/>
    </location>
</feature>
<feature type="region of interest" description="Disordered" evidence="1">
    <location>
        <begin position="574"/>
        <end position="617"/>
    </location>
</feature>
<feature type="region of interest" description="Disordered" evidence="1">
    <location>
        <begin position="135"/>
        <end position="177"/>
    </location>
</feature>
<keyword evidence="3" id="KW-1185">Reference proteome</keyword>
<sequence length="617" mass="70864">MSQRFIDIANFDYNRSPTHKNTRAKAVSMLHRGVTSLNPTFLAQSEIFEEPSSPFSPNFHLNPKQASGKLVQIPLEKMEFEEVQSFKATHRQMSINREIPKNSSQNLDKYKSSLFKNQSAIPLDSSSLKINIEKEEISEESSQTNSSKKKPSRKDLSDKESIVEESSPLPMRHKKESKMKSFSRLYSYREDLGLVNKKTTNMFNDAPPTPLLEESETEFDEKSIVISPNQTRDFTKKRSNSMFASFQNLLKKDEENIRLLLPLDIDKDSNLPIANAVLELRLEYMETFKKTNMKKLVRRKSCCCNFCGKMKKKHIGEDIILEQDFLKAKILNSMTQKEMSAIKKIFPERKQRLEFTKKIISGIIPLPQIKKLSETDKQIFASLRKRNKSNLLNVGTSKNHDEKLKKPKRRKSKSKPPIDLCKTLGLGFFGISKNSVKSPKDGLAKKESDKNSTVRKDMQLYLKKAMQPYKIKRTVLNHKMLEPKLHPESLFPSTKIRKNVLTNRLAYSSKLGERGKSCEPISQNDLPSLAASNRQLSTSKKLVKKHLKKLKVEKMKKICLYDKRFQNSHTARISTSPATSRLTALKHKPKHSRKIGKSIPKTIKLLASSRRPKNVKK</sequence>
<reference evidence="2" key="1">
    <citation type="submission" date="2023-07" db="EMBL/GenBank/DDBJ databases">
        <authorList>
            <consortium name="AG Swart"/>
            <person name="Singh M."/>
            <person name="Singh A."/>
            <person name="Seah K."/>
            <person name="Emmerich C."/>
        </authorList>
    </citation>
    <scope>NUCLEOTIDE SEQUENCE</scope>
    <source>
        <strain evidence="2">DP1</strain>
    </source>
</reference>
<name>A0AAD1Y6C3_EUPCR</name>
<feature type="compositionally biased region" description="Basic and acidic residues" evidence="1">
    <location>
        <begin position="153"/>
        <end position="162"/>
    </location>
</feature>
<evidence type="ECO:0000313" key="2">
    <source>
        <dbReference type="EMBL" id="CAI2385503.1"/>
    </source>
</evidence>
<feature type="compositionally biased region" description="Basic residues" evidence="1">
    <location>
        <begin position="405"/>
        <end position="414"/>
    </location>
</feature>
<gene>
    <name evidence="2" type="ORF">ECRASSUSDP1_LOCUS27073</name>
</gene>
<evidence type="ECO:0000313" key="3">
    <source>
        <dbReference type="Proteomes" id="UP001295684"/>
    </source>
</evidence>
<evidence type="ECO:0000256" key="1">
    <source>
        <dbReference type="SAM" id="MobiDB-lite"/>
    </source>
</evidence>
<dbReference type="Proteomes" id="UP001295684">
    <property type="component" value="Unassembled WGS sequence"/>
</dbReference>
<organism evidence="2 3">
    <name type="scientific">Euplotes crassus</name>
    <dbReference type="NCBI Taxonomy" id="5936"/>
    <lineage>
        <taxon>Eukaryota</taxon>
        <taxon>Sar</taxon>
        <taxon>Alveolata</taxon>
        <taxon>Ciliophora</taxon>
        <taxon>Intramacronucleata</taxon>
        <taxon>Spirotrichea</taxon>
        <taxon>Hypotrichia</taxon>
        <taxon>Euplotida</taxon>
        <taxon>Euplotidae</taxon>
        <taxon>Moneuplotes</taxon>
    </lineage>
</organism>
<protein>
    <submittedName>
        <fullName evidence="2">Uncharacterized protein</fullName>
    </submittedName>
</protein>